<evidence type="ECO:0000256" key="6">
    <source>
        <dbReference type="ARBA" id="ARBA00023316"/>
    </source>
</evidence>
<proteinExistence type="inferred from homology"/>
<dbReference type="Gene3D" id="3.30.160.60">
    <property type="entry name" value="Classic Zinc Finger"/>
    <property type="match status" value="1"/>
</dbReference>
<dbReference type="AlphaFoldDB" id="G5H8E0"/>
<keyword evidence="2 7" id="KW-0812">Transmembrane</keyword>
<comment type="similarity">
    <text evidence="7">Belongs to the transglycosylase MltG family.</text>
</comment>
<keyword evidence="1 7" id="KW-1003">Cell membrane</keyword>
<evidence type="ECO:0000256" key="1">
    <source>
        <dbReference type="ARBA" id="ARBA00022475"/>
    </source>
</evidence>
<dbReference type="PATRIC" id="fig|742725.3.peg.1274"/>
<dbReference type="STRING" id="742725.HMPREF9450_01200"/>
<dbReference type="EMBL" id="ADLD01000011">
    <property type="protein sequence ID" value="EHB92335.1"/>
    <property type="molecule type" value="Genomic_DNA"/>
</dbReference>
<dbReference type="Pfam" id="PF02618">
    <property type="entry name" value="YceG"/>
    <property type="match status" value="1"/>
</dbReference>
<dbReference type="OrthoDB" id="9814591at2"/>
<dbReference type="EC" id="4.2.2.29" evidence="7"/>
<evidence type="ECO:0000256" key="5">
    <source>
        <dbReference type="ARBA" id="ARBA00023239"/>
    </source>
</evidence>
<dbReference type="InterPro" id="IPR003770">
    <property type="entry name" value="MLTG-like"/>
</dbReference>
<dbReference type="PANTHER" id="PTHR30518:SF2">
    <property type="entry name" value="ENDOLYTIC MUREIN TRANSGLYCOSYLASE"/>
    <property type="match status" value="1"/>
</dbReference>
<dbReference type="PANTHER" id="PTHR30518">
    <property type="entry name" value="ENDOLYTIC MUREIN TRANSGLYCOSYLASE"/>
    <property type="match status" value="1"/>
</dbReference>
<accession>G5H8E0</accession>
<dbReference type="NCBIfam" id="TIGR00247">
    <property type="entry name" value="endolytic transglycosylase MltG"/>
    <property type="match status" value="1"/>
</dbReference>
<dbReference type="GO" id="GO:0009252">
    <property type="term" value="P:peptidoglycan biosynthetic process"/>
    <property type="evidence" value="ECO:0007669"/>
    <property type="project" value="UniProtKB-UniRule"/>
</dbReference>
<dbReference type="CDD" id="cd08010">
    <property type="entry name" value="MltG_like"/>
    <property type="match status" value="1"/>
</dbReference>
<evidence type="ECO:0000256" key="2">
    <source>
        <dbReference type="ARBA" id="ARBA00022692"/>
    </source>
</evidence>
<dbReference type="HAMAP" id="MF_02065">
    <property type="entry name" value="MltG"/>
    <property type="match status" value="1"/>
</dbReference>
<keyword evidence="6 7" id="KW-0961">Cell wall biogenesis/degradation</keyword>
<comment type="catalytic activity">
    <reaction evidence="7">
        <text>a peptidoglycan chain = a peptidoglycan chain with N-acetyl-1,6-anhydromuramyl-[peptide] at the reducing end + a peptidoglycan chain with N-acetylglucosamine at the non-reducing end.</text>
        <dbReference type="EC" id="4.2.2.29"/>
    </reaction>
</comment>
<evidence type="ECO:0000313" key="9">
    <source>
        <dbReference type="Proteomes" id="UP000006008"/>
    </source>
</evidence>
<dbReference type="Gene3D" id="3.30.1490.480">
    <property type="entry name" value="Endolytic murein transglycosylase"/>
    <property type="match status" value="1"/>
</dbReference>
<organism evidence="8 9">
    <name type="scientific">Alistipes indistinctus YIT 12060</name>
    <dbReference type="NCBI Taxonomy" id="742725"/>
    <lineage>
        <taxon>Bacteria</taxon>
        <taxon>Pseudomonadati</taxon>
        <taxon>Bacteroidota</taxon>
        <taxon>Bacteroidia</taxon>
        <taxon>Bacteroidales</taxon>
        <taxon>Rikenellaceae</taxon>
        <taxon>Alistipes</taxon>
    </lineage>
</organism>
<name>G5H8E0_9BACT</name>
<evidence type="ECO:0000313" key="8">
    <source>
        <dbReference type="EMBL" id="EHB92335.1"/>
    </source>
</evidence>
<comment type="caution">
    <text evidence="8">The sequence shown here is derived from an EMBL/GenBank/DDBJ whole genome shotgun (WGS) entry which is preliminary data.</text>
</comment>
<dbReference type="GO" id="GO:0008932">
    <property type="term" value="F:lytic endotransglycosylase activity"/>
    <property type="evidence" value="ECO:0007669"/>
    <property type="project" value="UniProtKB-UniRule"/>
</dbReference>
<sequence>MKKRLNRKGWVLLGSLILIVTVLGAAGLSLGRYYWATAVERSGVVYVPTGASFTQLMDSLRRHEVLRNETAFARMARRHGLDTPLKAGRYELKEGMSYVRTVRMLRLGWQVPVRVTFNNIRTPDRLAGVLARKLEPDSAAWLAALTSDSLARVYGLTPQTILTLCIPNTYEFFWNTSPDTFLQRMRQESDKFWTSRDAKLSRSGLTRQQAYILASIVYEETKRKNEMPRVAGVYVNRLKRGMPLQADPTVKYAVGDFALRRVLNRHLEVDSPYNTYKYPGLPPGPICMPSIDALDGVVDFENHDYLYFCAKDDLSGAHAFARTLAEHNRNAQAYARALNRRGIR</sequence>
<feature type="site" description="Important for catalytic activity" evidence="7">
    <location>
        <position position="220"/>
    </location>
</feature>
<dbReference type="Proteomes" id="UP000006008">
    <property type="component" value="Unassembled WGS sequence"/>
</dbReference>
<dbReference type="HOGENOM" id="CLU_025574_2_0_10"/>
<keyword evidence="3 7" id="KW-1133">Transmembrane helix</keyword>
<dbReference type="eggNOG" id="COG1559">
    <property type="taxonomic scope" value="Bacteria"/>
</dbReference>
<keyword evidence="9" id="KW-1185">Reference proteome</keyword>
<dbReference type="GO" id="GO:0071555">
    <property type="term" value="P:cell wall organization"/>
    <property type="evidence" value="ECO:0007669"/>
    <property type="project" value="UniProtKB-KW"/>
</dbReference>
<evidence type="ECO:0000256" key="7">
    <source>
        <dbReference type="HAMAP-Rule" id="MF_02065"/>
    </source>
</evidence>
<keyword evidence="5 7" id="KW-0456">Lyase</keyword>
<protein>
    <recommendedName>
        <fullName evidence="7">Endolytic murein transglycosylase</fullName>
        <ecNumber evidence="7">4.2.2.29</ecNumber>
    </recommendedName>
    <alternativeName>
        <fullName evidence="7">Peptidoglycan lytic transglycosylase</fullName>
    </alternativeName>
    <alternativeName>
        <fullName evidence="7">Peptidoglycan polymerization terminase</fullName>
    </alternativeName>
</protein>
<dbReference type="RefSeq" id="WP_009134006.1">
    <property type="nucleotide sequence ID" value="NZ_CP102250.1"/>
</dbReference>
<keyword evidence="4 7" id="KW-0472">Membrane</keyword>
<comment type="function">
    <text evidence="7">Functions as a peptidoglycan terminase that cleaves nascent peptidoglycan strands endolytically to terminate their elongation.</text>
</comment>
<evidence type="ECO:0000256" key="4">
    <source>
        <dbReference type="ARBA" id="ARBA00023136"/>
    </source>
</evidence>
<evidence type="ECO:0000256" key="3">
    <source>
        <dbReference type="ARBA" id="ARBA00022989"/>
    </source>
</evidence>
<dbReference type="GO" id="GO:0005886">
    <property type="term" value="C:plasma membrane"/>
    <property type="evidence" value="ECO:0007669"/>
    <property type="project" value="UniProtKB-UniRule"/>
</dbReference>
<reference evidence="8 9" key="1">
    <citation type="submission" date="2011-08" db="EMBL/GenBank/DDBJ databases">
        <title>The Genome Sequence of Alistipes indistinctus YIT 12060.</title>
        <authorList>
            <consortium name="The Broad Institute Genome Sequencing Platform"/>
            <person name="Earl A."/>
            <person name="Ward D."/>
            <person name="Feldgarden M."/>
            <person name="Gevers D."/>
            <person name="Morotomi M."/>
            <person name="Young S.K."/>
            <person name="Zeng Q."/>
            <person name="Gargeya S."/>
            <person name="Fitzgerald M."/>
            <person name="Haas B."/>
            <person name="Abouelleil A."/>
            <person name="Alvarado L."/>
            <person name="Arachchi H.M."/>
            <person name="Berlin A."/>
            <person name="Brown A."/>
            <person name="Chapman S.B."/>
            <person name="Chen Z."/>
            <person name="Dunbar C."/>
            <person name="Freedman E."/>
            <person name="Gearin G."/>
            <person name="Gellesch M."/>
            <person name="Goldberg J."/>
            <person name="Griggs A."/>
            <person name="Gujja S."/>
            <person name="Heiman D."/>
            <person name="Howarth C."/>
            <person name="Larson L."/>
            <person name="Lui A."/>
            <person name="MacDonald P.J.P."/>
            <person name="Montmayeur A."/>
            <person name="Murphy C."/>
            <person name="Neiman D."/>
            <person name="Pearson M."/>
            <person name="Priest M."/>
            <person name="Roberts A."/>
            <person name="Saif S."/>
            <person name="Shea T."/>
            <person name="Shenoy N."/>
            <person name="Sisk P."/>
            <person name="Stolte C."/>
            <person name="Sykes S."/>
            <person name="Wortman J."/>
            <person name="Nusbaum C."/>
            <person name="Birren B."/>
        </authorList>
    </citation>
    <scope>NUCLEOTIDE SEQUENCE [LARGE SCALE GENOMIC DNA]</scope>
    <source>
        <strain evidence="8 9">YIT 12060</strain>
    </source>
</reference>
<dbReference type="GeneID" id="92815770"/>
<gene>
    <name evidence="7" type="primary">mltG</name>
    <name evidence="8" type="ORF">HMPREF9450_01200</name>
</gene>